<sequence>MRLMIVDDASFMRVAIRRMIEKKDYEVVCEAEDGQQAVEKFQKYRPDIITMDITMPNLSGIEALKEIKKLSSTVKVIMVSAMGQEALIREAVMHGANSFIVKPFKEDKLIEVLESLKS</sequence>
<dbReference type="InterPro" id="IPR052048">
    <property type="entry name" value="ST_Response_Regulator"/>
</dbReference>
<gene>
    <name evidence="5" type="primary">cheY</name>
    <name evidence="5" type="ORF">PATL70BA_3078</name>
</gene>
<dbReference type="PANTHER" id="PTHR43228">
    <property type="entry name" value="TWO-COMPONENT RESPONSE REGULATOR"/>
    <property type="match status" value="1"/>
</dbReference>
<dbReference type="Pfam" id="PF00072">
    <property type="entry name" value="Response_reg"/>
    <property type="match status" value="1"/>
</dbReference>
<dbReference type="PROSITE" id="PS50110">
    <property type="entry name" value="RESPONSE_REGULATORY"/>
    <property type="match status" value="1"/>
</dbReference>
<evidence type="ECO:0000256" key="3">
    <source>
        <dbReference type="PROSITE-ProRule" id="PRU00169"/>
    </source>
</evidence>
<dbReference type="Proteomes" id="UP000279029">
    <property type="component" value="Chromosome"/>
</dbReference>
<comment type="function">
    <text evidence="2">May play the central regulatory role in sporulation. It may be an element of the effector pathway responsible for the activation of sporulation genes in response to nutritional stress. Spo0A may act in concert with spo0H (a sigma factor) to control the expression of some genes that are critical to the sporulation process.</text>
</comment>
<dbReference type="KEGG" id="cbar:PATL70BA_3078"/>
<reference evidence="5 6" key="1">
    <citation type="submission" date="2018-09" db="EMBL/GenBank/DDBJ databases">
        <authorList>
            <person name="Postec A."/>
        </authorList>
    </citation>
    <scope>NUCLEOTIDE SEQUENCE [LARGE SCALE GENOMIC DNA]</scope>
    <source>
        <strain evidence="5">70B-A</strain>
    </source>
</reference>
<accession>A0A3P7S2D3</accession>
<dbReference type="PANTHER" id="PTHR43228:SF1">
    <property type="entry name" value="TWO-COMPONENT RESPONSE REGULATOR ARR22"/>
    <property type="match status" value="1"/>
</dbReference>
<organism evidence="5 6">
    <name type="scientific">Petrocella atlantisensis</name>
    <dbReference type="NCBI Taxonomy" id="2173034"/>
    <lineage>
        <taxon>Bacteria</taxon>
        <taxon>Bacillati</taxon>
        <taxon>Bacillota</taxon>
        <taxon>Clostridia</taxon>
        <taxon>Lachnospirales</taxon>
        <taxon>Vallitaleaceae</taxon>
        <taxon>Petrocella</taxon>
    </lineage>
</organism>
<keyword evidence="3" id="KW-0597">Phosphoprotein</keyword>
<dbReference type="InterPro" id="IPR001789">
    <property type="entry name" value="Sig_transdc_resp-reg_receiver"/>
</dbReference>
<keyword evidence="6" id="KW-1185">Reference proteome</keyword>
<proteinExistence type="predicted"/>
<dbReference type="SMART" id="SM00448">
    <property type="entry name" value="REC"/>
    <property type="match status" value="1"/>
</dbReference>
<dbReference type="SUPFAM" id="SSF52172">
    <property type="entry name" value="CheY-like"/>
    <property type="match status" value="1"/>
</dbReference>
<evidence type="ECO:0000259" key="4">
    <source>
        <dbReference type="PROSITE" id="PS50110"/>
    </source>
</evidence>
<dbReference type="Gene3D" id="3.40.50.2300">
    <property type="match status" value="1"/>
</dbReference>
<dbReference type="EMBL" id="LR130778">
    <property type="protein sequence ID" value="VDN48996.1"/>
    <property type="molecule type" value="Genomic_DNA"/>
</dbReference>
<feature type="domain" description="Response regulatory" evidence="4">
    <location>
        <begin position="2"/>
        <end position="117"/>
    </location>
</feature>
<evidence type="ECO:0000313" key="5">
    <source>
        <dbReference type="EMBL" id="VDN48996.1"/>
    </source>
</evidence>
<dbReference type="RefSeq" id="WP_125138047.1">
    <property type="nucleotide sequence ID" value="NZ_LR130778.1"/>
</dbReference>
<feature type="modified residue" description="4-aspartylphosphate" evidence="3">
    <location>
        <position position="52"/>
    </location>
</feature>
<dbReference type="InterPro" id="IPR011006">
    <property type="entry name" value="CheY-like_superfamily"/>
</dbReference>
<dbReference type="OrthoDB" id="9790669at2"/>
<dbReference type="GO" id="GO:0000160">
    <property type="term" value="P:phosphorelay signal transduction system"/>
    <property type="evidence" value="ECO:0007669"/>
    <property type="project" value="InterPro"/>
</dbReference>
<name>A0A3P7S2D3_9FIRM</name>
<dbReference type="AlphaFoldDB" id="A0A3P7S2D3"/>
<protein>
    <recommendedName>
        <fullName evidence="1">Stage 0 sporulation protein A homolog</fullName>
    </recommendedName>
</protein>
<evidence type="ECO:0000256" key="2">
    <source>
        <dbReference type="ARBA" id="ARBA00024867"/>
    </source>
</evidence>
<evidence type="ECO:0000313" key="6">
    <source>
        <dbReference type="Proteomes" id="UP000279029"/>
    </source>
</evidence>
<evidence type="ECO:0000256" key="1">
    <source>
        <dbReference type="ARBA" id="ARBA00018672"/>
    </source>
</evidence>